<feature type="compositionally biased region" description="Basic and acidic residues" evidence="1">
    <location>
        <begin position="71"/>
        <end position="80"/>
    </location>
</feature>
<feature type="domain" description="EGF-like" evidence="2">
    <location>
        <begin position="580"/>
        <end position="591"/>
    </location>
</feature>
<dbReference type="EMBL" id="LK052943">
    <property type="protein sequence ID" value="CDR43750.1"/>
    <property type="molecule type" value="Genomic_DNA"/>
</dbReference>
<feature type="region of interest" description="Disordered" evidence="1">
    <location>
        <begin position="42"/>
        <end position="80"/>
    </location>
</feature>
<feature type="compositionally biased region" description="Low complexity" evidence="1">
    <location>
        <begin position="42"/>
        <end position="53"/>
    </location>
</feature>
<evidence type="ECO:0000313" key="3">
    <source>
        <dbReference type="EMBL" id="CDR43750.1"/>
    </source>
</evidence>
<dbReference type="PROSITE" id="PS01186">
    <property type="entry name" value="EGF_2"/>
    <property type="match status" value="1"/>
</dbReference>
<reference evidence="3" key="1">
    <citation type="journal article" date="2014" name="Genome Announc.">
        <title>Draft genome sequence of Rhodosporidium toruloides CECT1137, an oleaginous yeast of biotechnological interest.</title>
        <authorList>
            <person name="Morin N."/>
            <person name="Calcas X."/>
            <person name="Devillers H."/>
            <person name="Durrens P."/>
            <person name="Sherman D.J."/>
            <person name="Nicaud J.-M."/>
            <person name="Neuveglise C."/>
        </authorList>
    </citation>
    <scope>NUCLEOTIDE SEQUENCE</scope>
    <source>
        <strain evidence="3">CECT1137</strain>
    </source>
</reference>
<feature type="compositionally biased region" description="Polar residues" evidence="1">
    <location>
        <begin position="217"/>
        <end position="227"/>
    </location>
</feature>
<dbReference type="AlphaFoldDB" id="A0A061B1Q4"/>
<dbReference type="OrthoDB" id="5595612at2759"/>
<feature type="compositionally biased region" description="Basic and acidic residues" evidence="1">
    <location>
        <begin position="453"/>
        <end position="469"/>
    </location>
</feature>
<feature type="region of interest" description="Disordered" evidence="1">
    <location>
        <begin position="1"/>
        <end position="29"/>
    </location>
</feature>
<protein>
    <submittedName>
        <fullName evidence="3">RHTO0S08e05226g1_1</fullName>
    </submittedName>
</protein>
<feature type="region of interest" description="Disordered" evidence="1">
    <location>
        <begin position="210"/>
        <end position="285"/>
    </location>
</feature>
<accession>A0A061B1Q4</accession>
<evidence type="ECO:0000259" key="2">
    <source>
        <dbReference type="PROSITE" id="PS01186"/>
    </source>
</evidence>
<proteinExistence type="predicted"/>
<feature type="region of interest" description="Disordered" evidence="1">
    <location>
        <begin position="451"/>
        <end position="477"/>
    </location>
</feature>
<gene>
    <name evidence="3" type="ORF">RHTO0S_08e05226g</name>
</gene>
<organism evidence="3">
    <name type="scientific">Rhodotorula toruloides</name>
    <name type="common">Yeast</name>
    <name type="synonym">Rhodosporidium toruloides</name>
    <dbReference type="NCBI Taxonomy" id="5286"/>
    <lineage>
        <taxon>Eukaryota</taxon>
        <taxon>Fungi</taxon>
        <taxon>Dikarya</taxon>
        <taxon>Basidiomycota</taxon>
        <taxon>Pucciniomycotina</taxon>
        <taxon>Microbotryomycetes</taxon>
        <taxon>Sporidiobolales</taxon>
        <taxon>Sporidiobolaceae</taxon>
        <taxon>Rhodotorula</taxon>
    </lineage>
</organism>
<evidence type="ECO:0000256" key="1">
    <source>
        <dbReference type="SAM" id="MobiDB-lite"/>
    </source>
</evidence>
<feature type="region of interest" description="Disordered" evidence="1">
    <location>
        <begin position="124"/>
        <end position="172"/>
    </location>
</feature>
<sequence>MPLHGPRPAPAERASVTPHPPASSLDHPSALRSRWTFLDRPTPDLSLSLSDPSGADAHESRPEVASGFAVDSKRDSRGLAESDAAAVSVDEFGLLRADLASRYGQSRATSYGSRFLAVENSFNRSGSSAPDSFVDPYMAPPRPAPTGHEPTSLPYAPAPSRSTLLDLAGRPLPVDPPAVDPFSSAVARQPSLTAKHAKWRLSAASALSLPFKRSQEDLTTGSPSSSRGYWDTMLDLTASTSAFDSSDPPDTIQERPGPRPVQARPANLDMPSLPPRSYSPEPLSASQRLSAASLSSISTSVLEFPELLEREEGFYHFPVSPARPRQSTTSPFHFAEGSAGTDLSFPIPPTATIAPSSIFDRAAGSSFHDSHIHALTPSPTFSLPSSAPPPTPPPPLPGFVSVLFDPIALPQGELPPSDWRKSHVRQVDSVSSSIAAAPLRQSLRHRASGALQLEKEASSQDEKKRRTTDWLEGVAATSGSSTRSSKLRWADRAGPGWALKSEKRPRGDSLHRRRVVKKPSLCGSRRARIAAAVLIVVALLLVVGLATGLTRKAAAAALAKTCSCLHGGKAERTTDGRCSCSCSAGWGGTSCHLDATCVNGVAQGLLDVAAHSSDLWQPIVDMARLPDVLNRYILTTSSDSCASQLALLEVPSLSLSTYPNRLAWTEAALVHTLALTESNSSLSQLRTFASGLDFAQYGDEPASKPNSNYEAIVGGYTWDLATMQRTVQNVSWVAAVKPDAATAATIAAAPQPAAALDTVTNNAIAASKQRSTALAHYWNDTLGFSPAQLKAFRQAVQAADIAIPFDASSTTLQSTAQMSLPLAIACQPDLAAEVVAEIDEVEAGVFGLDNVTTAENTTCQDRPVHGLLNLLHLTQPFASSDTRSNIPQQAVVLSSSSALSDRTSVHAGETLVAGSSATASTTTSAPVSIEHFGLISSATSAIDHVLFDYLTLLPVSTAQALVNYVLSSATSPPPSSSPLVSSTLPPLEVQAWGGVNAANVDKVVSGLTVSSSNDTLFFGSSAGDALRSWAFGNTSSALAIEWSLDAQTSGTLRDSSLGGSAAFEQVWADAKKGRWTTAPQVWAALSKAGLVG</sequence>
<dbReference type="InterPro" id="IPR000742">
    <property type="entry name" value="EGF"/>
</dbReference>
<name>A0A061B1Q4_RHOTO</name>